<dbReference type="PANTHER" id="PTHR11362:SF9">
    <property type="entry name" value="PROTEIN FLOWERING LOCUS T-RELATED"/>
    <property type="match status" value="1"/>
</dbReference>
<protein>
    <submittedName>
        <fullName evidence="1">Uncharacterized protein</fullName>
    </submittedName>
</protein>
<dbReference type="Gene3D" id="3.90.280.10">
    <property type="entry name" value="PEBP-like"/>
    <property type="match status" value="2"/>
</dbReference>
<reference evidence="1 2" key="1">
    <citation type="submission" date="2021-05" db="EMBL/GenBank/DDBJ databases">
        <title>Genome Assembly of Synthetic Allotetraploid Brassica napus Reveals Homoeologous Exchanges between Subgenomes.</title>
        <authorList>
            <person name="Davis J.T."/>
        </authorList>
    </citation>
    <scope>NUCLEOTIDE SEQUENCE [LARGE SCALE GENOMIC DNA]</scope>
    <source>
        <strain evidence="2">cv. Da-Ae</strain>
        <tissue evidence="1">Seedling</tissue>
    </source>
</reference>
<evidence type="ECO:0000313" key="2">
    <source>
        <dbReference type="Proteomes" id="UP000824890"/>
    </source>
</evidence>
<name>A0ABQ7Z782_BRANA</name>
<sequence>MYTKIMSLSPRDPLVVGRVVGDVVDPFMRLISLDVTYGQREITNGMDLRSSQVLNKPTVEIGGDDLRNFYNFGYGGSRCAKSKQPVPPRIPPLVCIYNYSMLCIGDIEVYRPTRDTQNYGSIRYVPTLIELKRDIENKLLTELLWRQRFNTREFAENYNLGLPWLLFTSTVRERMAAEEEGPRRYICFHLK</sequence>
<dbReference type="Proteomes" id="UP000824890">
    <property type="component" value="Unassembled WGS sequence"/>
</dbReference>
<comment type="caution">
    <text evidence="1">The sequence shown here is derived from an EMBL/GenBank/DDBJ whole genome shotgun (WGS) entry which is preliminary data.</text>
</comment>
<dbReference type="EMBL" id="JAGKQM010000016">
    <property type="protein sequence ID" value="KAH0876071.1"/>
    <property type="molecule type" value="Genomic_DNA"/>
</dbReference>
<dbReference type="PANTHER" id="PTHR11362">
    <property type="entry name" value="PHOSPHATIDYLETHANOLAMINE-BINDING PROTEIN"/>
    <property type="match status" value="1"/>
</dbReference>
<keyword evidence="2" id="KW-1185">Reference proteome</keyword>
<proteinExistence type="predicted"/>
<evidence type="ECO:0000313" key="1">
    <source>
        <dbReference type="EMBL" id="KAH0876071.1"/>
    </source>
</evidence>
<dbReference type="InterPro" id="IPR035810">
    <property type="entry name" value="PEBP_euk"/>
</dbReference>
<accession>A0ABQ7Z782</accession>
<dbReference type="InterPro" id="IPR036610">
    <property type="entry name" value="PEBP-like_sf"/>
</dbReference>
<organism evidence="1 2">
    <name type="scientific">Brassica napus</name>
    <name type="common">Rape</name>
    <dbReference type="NCBI Taxonomy" id="3708"/>
    <lineage>
        <taxon>Eukaryota</taxon>
        <taxon>Viridiplantae</taxon>
        <taxon>Streptophyta</taxon>
        <taxon>Embryophyta</taxon>
        <taxon>Tracheophyta</taxon>
        <taxon>Spermatophyta</taxon>
        <taxon>Magnoliopsida</taxon>
        <taxon>eudicotyledons</taxon>
        <taxon>Gunneridae</taxon>
        <taxon>Pentapetalae</taxon>
        <taxon>rosids</taxon>
        <taxon>malvids</taxon>
        <taxon>Brassicales</taxon>
        <taxon>Brassicaceae</taxon>
        <taxon>Brassiceae</taxon>
        <taxon>Brassica</taxon>
    </lineage>
</organism>
<gene>
    <name evidence="1" type="ORF">HID58_073433</name>
</gene>
<dbReference type="SUPFAM" id="SSF49777">
    <property type="entry name" value="PEBP-like"/>
    <property type="match status" value="1"/>
</dbReference>